<evidence type="ECO:0000313" key="2">
    <source>
        <dbReference type="EMBL" id="KAL3090008.1"/>
    </source>
</evidence>
<evidence type="ECO:0000256" key="1">
    <source>
        <dbReference type="SAM" id="Phobius"/>
    </source>
</evidence>
<evidence type="ECO:0000313" key="3">
    <source>
        <dbReference type="Proteomes" id="UP001620645"/>
    </source>
</evidence>
<feature type="transmembrane region" description="Helical" evidence="1">
    <location>
        <begin position="101"/>
        <end position="121"/>
    </location>
</feature>
<feature type="transmembrane region" description="Helical" evidence="1">
    <location>
        <begin position="141"/>
        <end position="158"/>
    </location>
</feature>
<dbReference type="SUPFAM" id="SSF110324">
    <property type="entry name" value="Ribosomal L27 protein-like"/>
    <property type="match status" value="1"/>
</dbReference>
<keyword evidence="1" id="KW-0812">Transmembrane</keyword>
<keyword evidence="3" id="KW-1185">Reference proteome</keyword>
<protein>
    <recommendedName>
        <fullName evidence="4">Transmembrane protein</fullName>
    </recommendedName>
</protein>
<sequence>MASKIVPIAVSPSFNFLRRPLPSLVFRRSLFKPPLDSPFCGIYRTNGGICRTDDILVCQRKMNYHPGANVRHQRGKTFEDFKQEYERESVSRRAAFTRGTIFTVLFYPGIFVGILAVISVMSHRWYTYHGTGREFRPVSNAFVRFVAAFFGCYSYFPYNTDPDPEPIPAVEKE</sequence>
<dbReference type="EMBL" id="JBICCN010000143">
    <property type="protein sequence ID" value="KAL3090008.1"/>
    <property type="molecule type" value="Genomic_DNA"/>
</dbReference>
<accession>A0ABD2JHR7</accession>
<evidence type="ECO:0008006" key="4">
    <source>
        <dbReference type="Google" id="ProtNLM"/>
    </source>
</evidence>
<keyword evidence="1" id="KW-0472">Membrane</keyword>
<name>A0ABD2JHR7_HETSC</name>
<reference evidence="2 3" key="1">
    <citation type="submission" date="2024-10" db="EMBL/GenBank/DDBJ databases">
        <authorList>
            <person name="Kim D."/>
        </authorList>
    </citation>
    <scope>NUCLEOTIDE SEQUENCE [LARGE SCALE GENOMIC DNA]</scope>
    <source>
        <strain evidence="2">Taebaek</strain>
    </source>
</reference>
<gene>
    <name evidence="2" type="ORF">niasHS_006460</name>
</gene>
<comment type="caution">
    <text evidence="2">The sequence shown here is derived from an EMBL/GenBank/DDBJ whole genome shotgun (WGS) entry which is preliminary data.</text>
</comment>
<dbReference type="Gene3D" id="2.40.50.100">
    <property type="match status" value="1"/>
</dbReference>
<organism evidence="2 3">
    <name type="scientific">Heterodera schachtii</name>
    <name type="common">Sugarbeet cyst nematode worm</name>
    <name type="synonym">Tylenchus schachtii</name>
    <dbReference type="NCBI Taxonomy" id="97005"/>
    <lineage>
        <taxon>Eukaryota</taxon>
        <taxon>Metazoa</taxon>
        <taxon>Ecdysozoa</taxon>
        <taxon>Nematoda</taxon>
        <taxon>Chromadorea</taxon>
        <taxon>Rhabditida</taxon>
        <taxon>Tylenchina</taxon>
        <taxon>Tylenchomorpha</taxon>
        <taxon>Tylenchoidea</taxon>
        <taxon>Heteroderidae</taxon>
        <taxon>Heteroderinae</taxon>
        <taxon>Heterodera</taxon>
    </lineage>
</organism>
<keyword evidence="1" id="KW-1133">Transmembrane helix</keyword>
<proteinExistence type="predicted"/>
<dbReference type="AlphaFoldDB" id="A0ABD2JHR7"/>
<dbReference type="Proteomes" id="UP001620645">
    <property type="component" value="Unassembled WGS sequence"/>
</dbReference>